<sequence>MNSMGILLTVIVLSAAIALGVLVIHLLNAQHDERIAAFHYGHPGPAVPGPGSLAPRKARRREGASGRGTSGNR</sequence>
<feature type="region of interest" description="Disordered" evidence="1">
    <location>
        <begin position="44"/>
        <end position="73"/>
    </location>
</feature>
<gene>
    <name evidence="2" type="ORF">SLI_4744</name>
</gene>
<evidence type="ECO:0000256" key="1">
    <source>
        <dbReference type="SAM" id="MobiDB-lite"/>
    </source>
</evidence>
<dbReference type="EMBL" id="CM001889">
    <property type="protein sequence ID" value="EOY49452.1"/>
    <property type="molecule type" value="Genomic_DNA"/>
</dbReference>
<name>A0A7U9DSQ3_STRLI</name>
<accession>A0A7U9DSQ3</accession>
<dbReference type="AlphaFoldDB" id="A0A7U9DSQ3"/>
<organism evidence="2 3">
    <name type="scientific">Streptomyces lividans 1326</name>
    <dbReference type="NCBI Taxonomy" id="1200984"/>
    <lineage>
        <taxon>Bacteria</taxon>
        <taxon>Bacillati</taxon>
        <taxon>Actinomycetota</taxon>
        <taxon>Actinomycetes</taxon>
        <taxon>Kitasatosporales</taxon>
        <taxon>Streptomycetaceae</taxon>
        <taxon>Streptomyces</taxon>
    </lineage>
</organism>
<evidence type="ECO:0000313" key="3">
    <source>
        <dbReference type="Proteomes" id="UP000014062"/>
    </source>
</evidence>
<reference evidence="3" key="1">
    <citation type="journal article" date="2013" name="Genome Biol. Evol.">
        <title>The genome sequence of Streptomyces lividans 66 reveals a novel tRNA-dependent peptide biosynthetic system within a metal-related genomic island.</title>
        <authorList>
            <person name="Cruz-Morales P."/>
            <person name="Vijgenboom E."/>
            <person name="Iruegas-Bocardo F."/>
            <person name="Girard G."/>
            <person name="Yanez-Guerra L.A."/>
            <person name="Ramos-Aboites H.E."/>
            <person name="Pernodet J.L."/>
            <person name="Anne J."/>
            <person name="van Wezel G.P."/>
            <person name="Barona-Gomez F."/>
        </authorList>
    </citation>
    <scope>NUCLEOTIDE SEQUENCE [LARGE SCALE GENOMIC DNA]</scope>
    <source>
        <strain evidence="3">1326</strain>
    </source>
</reference>
<dbReference type="Proteomes" id="UP000014062">
    <property type="component" value="Chromosome"/>
</dbReference>
<evidence type="ECO:0000313" key="2">
    <source>
        <dbReference type="EMBL" id="EOY49452.1"/>
    </source>
</evidence>
<protein>
    <submittedName>
        <fullName evidence="2">Uncharacterized protein</fullName>
    </submittedName>
</protein>
<proteinExistence type="predicted"/>